<dbReference type="AlphaFoldDB" id="A0A3N1GMK3"/>
<dbReference type="OrthoDB" id="4319884at2"/>
<keyword evidence="3" id="KW-0378">Hydrolase</keyword>
<dbReference type="SUPFAM" id="SSF52540">
    <property type="entry name" value="P-loop containing nucleoside triphosphate hydrolases"/>
    <property type="match status" value="1"/>
</dbReference>
<feature type="region of interest" description="Disordered" evidence="5">
    <location>
        <begin position="1"/>
        <end position="23"/>
    </location>
</feature>
<evidence type="ECO:0000313" key="6">
    <source>
        <dbReference type="EMBL" id="ROP31411.1"/>
    </source>
</evidence>
<dbReference type="InterPro" id="IPR004130">
    <property type="entry name" value="Gpn"/>
</dbReference>
<dbReference type="Proteomes" id="UP000271683">
    <property type="component" value="Unassembled WGS sequence"/>
</dbReference>
<reference evidence="6 7" key="1">
    <citation type="submission" date="2018-11" db="EMBL/GenBank/DDBJ databases">
        <title>Sequencing the genomes of 1000 actinobacteria strains.</title>
        <authorList>
            <person name="Klenk H.-P."/>
        </authorList>
    </citation>
    <scope>NUCLEOTIDE SEQUENCE [LARGE SCALE GENOMIC DNA]</scope>
    <source>
        <strain evidence="6 7">DSM 43634</strain>
    </source>
</reference>
<evidence type="ECO:0000256" key="3">
    <source>
        <dbReference type="ARBA" id="ARBA00022801"/>
    </source>
</evidence>
<sequence>MAFDPYPENRVVGTARVPGPPQKTASPVPVKIIVAGGFGVGKTTTVGAISEISPLTTEAEMTSESVGVDNPNQSTAKATTTVAMDFGCVTIDQTLKLYLFGTPGQTRFSFMWDDLVRGALGALVVVDTSRIDDCYPAIDYFERAGLPFVVGVNTFNGQLGYSLDEVRWALAIRDEVPIVQYDARFRGSVRDALLVVLDRALDKAMRMRSS</sequence>
<evidence type="ECO:0000256" key="5">
    <source>
        <dbReference type="SAM" id="MobiDB-lite"/>
    </source>
</evidence>
<accession>A0A3N1GMK3</accession>
<protein>
    <recommendedName>
        <fullName evidence="8">ATP-binding protein</fullName>
    </recommendedName>
</protein>
<comment type="similarity">
    <text evidence="1">Belongs to the GPN-loop GTPase family.</text>
</comment>
<dbReference type="RefSeq" id="WP_084557870.1">
    <property type="nucleotide sequence ID" value="NZ_RJKL01000001.1"/>
</dbReference>
<dbReference type="Pfam" id="PF03029">
    <property type="entry name" value="ATP_bind_1"/>
    <property type="match status" value="1"/>
</dbReference>
<gene>
    <name evidence="6" type="ORF">EDD30_4311</name>
</gene>
<name>A0A3N1GMK3_9ACTN</name>
<evidence type="ECO:0000313" key="7">
    <source>
        <dbReference type="Proteomes" id="UP000271683"/>
    </source>
</evidence>
<dbReference type="GO" id="GO:0005525">
    <property type="term" value="F:GTP binding"/>
    <property type="evidence" value="ECO:0007669"/>
    <property type="project" value="UniProtKB-KW"/>
</dbReference>
<keyword evidence="4" id="KW-0342">GTP-binding</keyword>
<evidence type="ECO:0000256" key="1">
    <source>
        <dbReference type="ARBA" id="ARBA00005290"/>
    </source>
</evidence>
<dbReference type="EMBL" id="RJKL01000001">
    <property type="protein sequence ID" value="ROP31411.1"/>
    <property type="molecule type" value="Genomic_DNA"/>
</dbReference>
<evidence type="ECO:0000256" key="2">
    <source>
        <dbReference type="ARBA" id="ARBA00022741"/>
    </source>
</evidence>
<organism evidence="6 7">
    <name type="scientific">Couchioplanes caeruleus</name>
    <dbReference type="NCBI Taxonomy" id="56438"/>
    <lineage>
        <taxon>Bacteria</taxon>
        <taxon>Bacillati</taxon>
        <taxon>Actinomycetota</taxon>
        <taxon>Actinomycetes</taxon>
        <taxon>Micromonosporales</taxon>
        <taxon>Micromonosporaceae</taxon>
        <taxon>Couchioplanes</taxon>
    </lineage>
</organism>
<dbReference type="InterPro" id="IPR027417">
    <property type="entry name" value="P-loop_NTPase"/>
</dbReference>
<dbReference type="Gene3D" id="3.40.50.300">
    <property type="entry name" value="P-loop containing nucleotide triphosphate hydrolases"/>
    <property type="match status" value="1"/>
</dbReference>
<comment type="caution">
    <text evidence="6">The sequence shown here is derived from an EMBL/GenBank/DDBJ whole genome shotgun (WGS) entry which is preliminary data.</text>
</comment>
<keyword evidence="2" id="KW-0547">Nucleotide-binding</keyword>
<dbReference type="CDD" id="cd00882">
    <property type="entry name" value="Ras_like_GTPase"/>
    <property type="match status" value="1"/>
</dbReference>
<dbReference type="GO" id="GO:0016787">
    <property type="term" value="F:hydrolase activity"/>
    <property type="evidence" value="ECO:0007669"/>
    <property type="project" value="UniProtKB-KW"/>
</dbReference>
<evidence type="ECO:0008006" key="8">
    <source>
        <dbReference type="Google" id="ProtNLM"/>
    </source>
</evidence>
<dbReference type="InterPro" id="IPR052705">
    <property type="entry name" value="Gliding_Motility_GTPase"/>
</dbReference>
<dbReference type="PANTHER" id="PTHR42708">
    <property type="entry name" value="ATP/GTP-BINDING PROTEIN-RELATED"/>
    <property type="match status" value="1"/>
</dbReference>
<dbReference type="PANTHER" id="PTHR42708:SF1">
    <property type="entry name" value="GLIDING MOTILITY PROTEIN MGLA"/>
    <property type="match status" value="1"/>
</dbReference>
<evidence type="ECO:0000256" key="4">
    <source>
        <dbReference type="ARBA" id="ARBA00023134"/>
    </source>
</evidence>
<proteinExistence type="inferred from homology"/>